<sequence>MKLKTVPMDVELAMSILNWKYDKPYDFYNNELTEEALHEFISEDYFAIVDERQRLIGFYCTGTAAQVPAGNRVEAYKKGKLDIGFGMNPDLTGQGKGYSFCDYIFKTIGQNSPDLPQRLTVATFNKRAIHLYKKFGFKQENEFNTERATFITMTRNKG</sequence>
<dbReference type="KEGG" id="vhl:BME96_03595"/>
<dbReference type="GO" id="GO:0016747">
    <property type="term" value="F:acyltransferase activity, transferring groups other than amino-acyl groups"/>
    <property type="evidence" value="ECO:0007669"/>
    <property type="project" value="InterPro"/>
</dbReference>
<evidence type="ECO:0000259" key="1">
    <source>
        <dbReference type="Pfam" id="PF00583"/>
    </source>
</evidence>
<dbReference type="EMBL" id="CP017962">
    <property type="protein sequence ID" value="APC47306.1"/>
    <property type="molecule type" value="Genomic_DNA"/>
</dbReference>
<dbReference type="AlphaFoldDB" id="A0AAC9NKA4"/>
<accession>A0AAC9NKA4</accession>
<dbReference type="Pfam" id="PF00583">
    <property type="entry name" value="Acetyltransf_1"/>
    <property type="match status" value="1"/>
</dbReference>
<organism evidence="2 3">
    <name type="scientific">Virgibacillus halodenitrificans</name>
    <name type="common">Bacillus halodenitrificans</name>
    <dbReference type="NCBI Taxonomy" id="1482"/>
    <lineage>
        <taxon>Bacteria</taxon>
        <taxon>Bacillati</taxon>
        <taxon>Bacillota</taxon>
        <taxon>Bacilli</taxon>
        <taxon>Bacillales</taxon>
        <taxon>Bacillaceae</taxon>
        <taxon>Virgibacillus</taxon>
    </lineage>
</organism>
<reference evidence="2 3" key="1">
    <citation type="submission" date="2016-11" db="EMBL/GenBank/DDBJ databases">
        <title>Complete genome sequencing of Virgibacillus halodenitrificans PDB-F2.</title>
        <authorList>
            <person name="Sun Z."/>
            <person name="Zhou Y."/>
            <person name="Li H."/>
        </authorList>
    </citation>
    <scope>NUCLEOTIDE SEQUENCE [LARGE SCALE GENOMIC DNA]</scope>
    <source>
        <strain evidence="2 3">PDB-F2</strain>
    </source>
</reference>
<dbReference type="InterPro" id="IPR016181">
    <property type="entry name" value="Acyl_CoA_acyltransferase"/>
</dbReference>
<name>A0AAC9NKA4_VIRHA</name>
<dbReference type="GeneID" id="71513469"/>
<evidence type="ECO:0000313" key="2">
    <source>
        <dbReference type="EMBL" id="APC47306.1"/>
    </source>
</evidence>
<dbReference type="SUPFAM" id="SSF55729">
    <property type="entry name" value="Acyl-CoA N-acyltransferases (Nat)"/>
    <property type="match status" value="1"/>
</dbReference>
<feature type="domain" description="N-acetyltransferase" evidence="1">
    <location>
        <begin position="19"/>
        <end position="137"/>
    </location>
</feature>
<dbReference type="RefSeq" id="WP_071648291.1">
    <property type="nucleotide sequence ID" value="NZ_CP017962.1"/>
</dbReference>
<gene>
    <name evidence="2" type="ORF">BME96_03595</name>
</gene>
<dbReference type="Gene3D" id="3.40.630.30">
    <property type="match status" value="1"/>
</dbReference>
<dbReference type="InterPro" id="IPR000182">
    <property type="entry name" value="GNAT_dom"/>
</dbReference>
<dbReference type="Proteomes" id="UP000182945">
    <property type="component" value="Chromosome"/>
</dbReference>
<proteinExistence type="predicted"/>
<evidence type="ECO:0000313" key="3">
    <source>
        <dbReference type="Proteomes" id="UP000182945"/>
    </source>
</evidence>
<protein>
    <submittedName>
        <fullName evidence="2">GNAT family N-acetyltransferase</fullName>
    </submittedName>
</protein>